<dbReference type="EMBL" id="CP012808">
    <property type="protein sequence ID" value="ALH95677.1"/>
    <property type="molecule type" value="Genomic_DNA"/>
</dbReference>
<name>A0A0N9VZN2_9GAMM</name>
<gene>
    <name evidence="1" type="ORF">AOY20_09115</name>
</gene>
<sequence length="216" mass="25093">MTLTIAINLDDYVILTGDQRLTIECEPFTNLPAKTIIDNYKKIKQWTHGGITVSGDVLLMQYFHEELEAHARHKTPKWDFLNTARLARVLYLQDDKPIDHATGCAFFSLFNLDKVELIHLSIRKTVIEYETVLPMHAHFSLFAGTPDDPIYQQFVDALKKVNTFKNFIDFFNYHVDLIKAFYKRQQSFDESITSTFDLYIQDTKTGLGFMQTIENP</sequence>
<reference evidence="1 2" key="1">
    <citation type="journal article" date="2015" name="Int. J. Syst. Evol. Microbiol.">
        <title>Acinetobacter equi sp. nov. isolated from horse faeces.</title>
        <authorList>
            <person name="Poppel M.T."/>
            <person name="Skiebe E."/>
            <person name="Laue M."/>
            <person name="Bergmann H."/>
            <person name="Ebersberger I."/>
            <person name="Garn T."/>
            <person name="Fruth A."/>
            <person name="Baumgardt S."/>
            <person name="Busse H.J."/>
            <person name="Wilharm G."/>
        </authorList>
    </citation>
    <scope>NUCLEOTIDE SEQUENCE [LARGE SCALE GENOMIC DNA]</scope>
    <source>
        <strain evidence="1 2">114</strain>
    </source>
</reference>
<keyword evidence="2" id="KW-1185">Reference proteome</keyword>
<dbReference type="Proteomes" id="UP000064939">
    <property type="component" value="Chromosome"/>
</dbReference>
<evidence type="ECO:0000313" key="1">
    <source>
        <dbReference type="EMBL" id="ALH95677.1"/>
    </source>
</evidence>
<proteinExistence type="predicted"/>
<accession>A0A0N9VZN2</accession>
<organism evidence="1 2">
    <name type="scientific">Acinetobacter equi</name>
    <dbReference type="NCBI Taxonomy" id="1324350"/>
    <lineage>
        <taxon>Bacteria</taxon>
        <taxon>Pseudomonadati</taxon>
        <taxon>Pseudomonadota</taxon>
        <taxon>Gammaproteobacteria</taxon>
        <taxon>Moraxellales</taxon>
        <taxon>Moraxellaceae</taxon>
        <taxon>Acinetobacter</taxon>
    </lineage>
</organism>
<dbReference type="AlphaFoldDB" id="A0A0N9VZN2"/>
<dbReference type="KEGG" id="aei:AOY20_09115"/>
<evidence type="ECO:0000313" key="2">
    <source>
        <dbReference type="Proteomes" id="UP000064939"/>
    </source>
</evidence>
<dbReference type="STRING" id="1324350.AOY20_09115"/>
<protein>
    <submittedName>
        <fullName evidence="1">Uncharacterized protein</fullName>
    </submittedName>
</protein>
<dbReference type="RefSeq" id="WP_054581568.1">
    <property type="nucleotide sequence ID" value="NZ_CP012808.1"/>
</dbReference>
<dbReference type="OrthoDB" id="7023031at2"/>